<proteinExistence type="predicted"/>
<keyword evidence="3 6" id="KW-0812">Transmembrane</keyword>
<feature type="transmembrane region" description="Helical" evidence="6">
    <location>
        <begin position="338"/>
        <end position="357"/>
    </location>
</feature>
<sequence>MSRNLPMWSMITLNFLGEGIFRSSIPVLAISLNSDPSAIGMSIAASKLPWLFSPVLVGFAIDHLSFKKIILSGSLIRLTSLSIIIVLILLESLNFSEFIVLSTIITIGDISAELAIQTSIPKISQKQNLKKINSLFLGLQAAFSQLIAPILAGAALIGGPKTLIESLIVIQIGIILIHGHPKNPQSIHKNPIRTKPQQILTPLKDRTLFGTLLVASIMMTSYGVWSSAFALYVFDSASGLGLTTFGYGLMMSSIAFGSLTGTILSTKLISNLPHFPLICASILAMTVLPLVGLTGGPPMFVSLALFIYGFFLAIWNVVSITYRQRFVPERVLGRITGIYRSITWGFMPLGAVLGSFICTWESYRVALALAAALSILQLISLPLLRDIGRRHAQRLSP</sequence>
<name>A0A239SJU8_9BURK</name>
<evidence type="ECO:0000256" key="6">
    <source>
        <dbReference type="SAM" id="Phobius"/>
    </source>
</evidence>
<dbReference type="Gene3D" id="1.20.1250.20">
    <property type="entry name" value="MFS general substrate transporter like domains"/>
    <property type="match status" value="1"/>
</dbReference>
<feature type="transmembrane region" description="Helical" evidence="6">
    <location>
        <begin position="363"/>
        <end position="384"/>
    </location>
</feature>
<accession>A0A239SJU8</accession>
<dbReference type="Pfam" id="PF07690">
    <property type="entry name" value="MFS_1"/>
    <property type="match status" value="1"/>
</dbReference>
<dbReference type="SUPFAM" id="SSF103473">
    <property type="entry name" value="MFS general substrate transporter"/>
    <property type="match status" value="1"/>
</dbReference>
<feature type="transmembrane region" description="Helical" evidence="6">
    <location>
        <begin position="275"/>
        <end position="293"/>
    </location>
</feature>
<dbReference type="GO" id="GO:0005886">
    <property type="term" value="C:plasma membrane"/>
    <property type="evidence" value="ECO:0007669"/>
    <property type="project" value="UniProtKB-SubCell"/>
</dbReference>
<protein>
    <submittedName>
        <fullName evidence="7">Enterobactin exporter EntS</fullName>
    </submittedName>
</protein>
<keyword evidence="2" id="KW-1003">Cell membrane</keyword>
<gene>
    <name evidence="7" type="ORF">SAMEA4530655_02326</name>
</gene>
<keyword evidence="4 6" id="KW-1133">Transmembrane helix</keyword>
<evidence type="ECO:0000313" key="8">
    <source>
        <dbReference type="Proteomes" id="UP000215126"/>
    </source>
</evidence>
<comment type="subcellular location">
    <subcellularLocation>
        <location evidence="1">Cell membrane</location>
        <topology evidence="1">Multi-pass membrane protein</topology>
    </subcellularLocation>
</comment>
<keyword evidence="5 6" id="KW-0472">Membrane</keyword>
<feature type="transmembrane region" description="Helical" evidence="6">
    <location>
        <begin position="95"/>
        <end position="116"/>
    </location>
</feature>
<feature type="transmembrane region" description="Helical" evidence="6">
    <location>
        <begin position="163"/>
        <end position="179"/>
    </location>
</feature>
<evidence type="ECO:0000256" key="5">
    <source>
        <dbReference type="ARBA" id="ARBA00023136"/>
    </source>
</evidence>
<dbReference type="InterPro" id="IPR011701">
    <property type="entry name" value="MFS"/>
</dbReference>
<keyword evidence="8" id="KW-1185">Reference proteome</keyword>
<dbReference type="AlphaFoldDB" id="A0A239SJU8"/>
<dbReference type="PANTHER" id="PTHR23513:SF6">
    <property type="entry name" value="MAJOR FACILITATOR SUPERFAMILY ASSOCIATED DOMAIN-CONTAINING PROTEIN"/>
    <property type="match status" value="1"/>
</dbReference>
<dbReference type="EMBL" id="LT906435">
    <property type="protein sequence ID" value="SNU85138.1"/>
    <property type="molecule type" value="Genomic_DNA"/>
</dbReference>
<organism evidence="7 8">
    <name type="scientific">Pandoraea sputorum</name>
    <dbReference type="NCBI Taxonomy" id="93222"/>
    <lineage>
        <taxon>Bacteria</taxon>
        <taxon>Pseudomonadati</taxon>
        <taxon>Pseudomonadota</taxon>
        <taxon>Betaproteobacteria</taxon>
        <taxon>Burkholderiales</taxon>
        <taxon>Burkholderiaceae</taxon>
        <taxon>Pandoraea</taxon>
    </lineage>
</organism>
<evidence type="ECO:0000256" key="2">
    <source>
        <dbReference type="ARBA" id="ARBA00022475"/>
    </source>
</evidence>
<dbReference type="InterPro" id="IPR036259">
    <property type="entry name" value="MFS_trans_sf"/>
</dbReference>
<evidence type="ECO:0000256" key="4">
    <source>
        <dbReference type="ARBA" id="ARBA00022989"/>
    </source>
</evidence>
<feature type="transmembrane region" description="Helical" evidence="6">
    <location>
        <begin position="136"/>
        <end position="157"/>
    </location>
</feature>
<evidence type="ECO:0000256" key="3">
    <source>
        <dbReference type="ARBA" id="ARBA00022692"/>
    </source>
</evidence>
<dbReference type="Proteomes" id="UP000215126">
    <property type="component" value="Chromosome 1"/>
</dbReference>
<feature type="transmembrane region" description="Helical" evidence="6">
    <location>
        <begin position="38"/>
        <end position="57"/>
    </location>
</feature>
<feature type="transmembrane region" description="Helical" evidence="6">
    <location>
        <begin position="69"/>
        <end position="89"/>
    </location>
</feature>
<feature type="transmembrane region" description="Helical" evidence="6">
    <location>
        <begin position="299"/>
        <end position="318"/>
    </location>
</feature>
<evidence type="ECO:0000313" key="7">
    <source>
        <dbReference type="EMBL" id="SNU85138.1"/>
    </source>
</evidence>
<dbReference type="PANTHER" id="PTHR23513">
    <property type="entry name" value="INTEGRAL MEMBRANE EFFLUX PROTEIN-RELATED"/>
    <property type="match status" value="1"/>
</dbReference>
<evidence type="ECO:0000256" key="1">
    <source>
        <dbReference type="ARBA" id="ARBA00004651"/>
    </source>
</evidence>
<reference evidence="7 8" key="1">
    <citation type="submission" date="2017-06" db="EMBL/GenBank/DDBJ databases">
        <authorList>
            <consortium name="Pathogen Informatics"/>
        </authorList>
    </citation>
    <scope>NUCLEOTIDE SEQUENCE [LARGE SCALE GENOMIC DNA]</scope>
    <source>
        <strain evidence="7 8">NCTC13161</strain>
    </source>
</reference>
<feature type="transmembrane region" description="Helical" evidence="6">
    <location>
        <begin position="208"/>
        <end position="234"/>
    </location>
</feature>
<feature type="transmembrane region" description="Helical" evidence="6">
    <location>
        <begin position="240"/>
        <end position="263"/>
    </location>
</feature>
<dbReference type="GO" id="GO:0022857">
    <property type="term" value="F:transmembrane transporter activity"/>
    <property type="evidence" value="ECO:0007669"/>
    <property type="project" value="InterPro"/>
</dbReference>